<feature type="region of interest" description="Disordered" evidence="1">
    <location>
        <begin position="19"/>
        <end position="72"/>
    </location>
</feature>
<dbReference type="EMBL" id="JAPNKE010000002">
    <property type="protein sequence ID" value="MCY1006738.1"/>
    <property type="molecule type" value="Genomic_DNA"/>
</dbReference>
<accession>A0A9X3EW90</accession>
<organism evidence="3 4">
    <name type="scientific">Nannocystis pusilla</name>
    <dbReference type="NCBI Taxonomy" id="889268"/>
    <lineage>
        <taxon>Bacteria</taxon>
        <taxon>Pseudomonadati</taxon>
        <taxon>Myxococcota</taxon>
        <taxon>Polyangia</taxon>
        <taxon>Nannocystales</taxon>
        <taxon>Nannocystaceae</taxon>
        <taxon>Nannocystis</taxon>
    </lineage>
</organism>
<protein>
    <recommendedName>
        <fullName evidence="5">Lipoprotein</fullName>
    </recommendedName>
</protein>
<proteinExistence type="predicted"/>
<feature type="chain" id="PRO_5040950133" description="Lipoprotein" evidence="2">
    <location>
        <begin position="18"/>
        <end position="225"/>
    </location>
</feature>
<keyword evidence="2" id="KW-0732">Signal</keyword>
<name>A0A9X3EW90_9BACT</name>
<dbReference type="AlphaFoldDB" id="A0A9X3EW90"/>
<evidence type="ECO:0000256" key="1">
    <source>
        <dbReference type="SAM" id="MobiDB-lite"/>
    </source>
</evidence>
<comment type="caution">
    <text evidence="3">The sequence shown here is derived from an EMBL/GenBank/DDBJ whole genome shotgun (WGS) entry which is preliminary data.</text>
</comment>
<dbReference type="Proteomes" id="UP001150924">
    <property type="component" value="Unassembled WGS sequence"/>
</dbReference>
<dbReference type="RefSeq" id="WP_267769086.1">
    <property type="nucleotide sequence ID" value="NZ_JAPNKE010000002.1"/>
</dbReference>
<feature type="compositionally biased region" description="Low complexity" evidence="1">
    <location>
        <begin position="48"/>
        <end position="63"/>
    </location>
</feature>
<evidence type="ECO:0000256" key="2">
    <source>
        <dbReference type="SAM" id="SignalP"/>
    </source>
</evidence>
<sequence>MRSSLLLVALMSLACTAHEPPPRIRVPDEPAQEPWVGRQVPSAVQETEGAGDADAPAPVAGEAGQDGPVKRVEPLADGSLADVGAPVVAGEAAQDGPVKQVESLAEDAYERGKGDARAAVARNELALETYGYPAACRYEYARILREQYKVTLREVAGCVIDETIAEHARGYNEVMEAEIVRRHGPDVFKGEPESRLLKGERAAETSAEKARARATPRSEGEAKAG</sequence>
<feature type="region of interest" description="Disordered" evidence="1">
    <location>
        <begin position="186"/>
        <end position="225"/>
    </location>
</feature>
<dbReference type="PROSITE" id="PS51257">
    <property type="entry name" value="PROKAR_LIPOPROTEIN"/>
    <property type="match status" value="1"/>
</dbReference>
<feature type="signal peptide" evidence="2">
    <location>
        <begin position="1"/>
        <end position="17"/>
    </location>
</feature>
<keyword evidence="4" id="KW-1185">Reference proteome</keyword>
<reference evidence="3" key="1">
    <citation type="submission" date="2022-11" db="EMBL/GenBank/DDBJ databases">
        <title>Minimal conservation of predation-associated metabolite biosynthetic gene clusters underscores biosynthetic potential of Myxococcota including descriptions for ten novel species: Archangium lansinium sp. nov., Myxococcus landrumus sp. nov., Nannocystis bai.</title>
        <authorList>
            <person name="Ahearne A."/>
            <person name="Stevens C."/>
            <person name="Phillips K."/>
        </authorList>
    </citation>
    <scope>NUCLEOTIDE SEQUENCE</scope>
    <source>
        <strain evidence="3">Na p29</strain>
    </source>
</reference>
<evidence type="ECO:0000313" key="3">
    <source>
        <dbReference type="EMBL" id="MCY1006738.1"/>
    </source>
</evidence>
<evidence type="ECO:0008006" key="5">
    <source>
        <dbReference type="Google" id="ProtNLM"/>
    </source>
</evidence>
<gene>
    <name evidence="3" type="ORF">OV079_14490</name>
</gene>
<evidence type="ECO:0000313" key="4">
    <source>
        <dbReference type="Proteomes" id="UP001150924"/>
    </source>
</evidence>